<comment type="catalytic activity">
    <reaction evidence="10 11">
        <text>an acyl-CoA + a 1,2-diacyl-sn-glycerol = a triacyl-sn-glycerol + CoA</text>
        <dbReference type="Rhea" id="RHEA:10868"/>
        <dbReference type="ChEBI" id="CHEBI:17815"/>
        <dbReference type="ChEBI" id="CHEBI:57287"/>
        <dbReference type="ChEBI" id="CHEBI:58342"/>
        <dbReference type="ChEBI" id="CHEBI:64615"/>
        <dbReference type="EC" id="2.3.1.20"/>
    </reaction>
</comment>
<dbReference type="Proteomes" id="UP000273307">
    <property type="component" value="Unassembled WGS sequence"/>
</dbReference>
<evidence type="ECO:0000256" key="9">
    <source>
        <dbReference type="ARBA" id="ARBA00023315"/>
    </source>
</evidence>
<feature type="domain" description="O-acyltransferase WSD1 C-terminal" evidence="14">
    <location>
        <begin position="330"/>
        <end position="478"/>
    </location>
</feature>
<dbReference type="UniPathway" id="UPA00282"/>
<keyword evidence="7 11" id="KW-0319">Glycerol metabolism</keyword>
<dbReference type="Pfam" id="PF03007">
    <property type="entry name" value="WS_DGAT_cat"/>
    <property type="match status" value="1"/>
</dbReference>
<organism evidence="15 16">
    <name type="scientific">Mycobacterium attenuatum</name>
    <dbReference type="NCBI Taxonomy" id="2341086"/>
    <lineage>
        <taxon>Bacteria</taxon>
        <taxon>Bacillati</taxon>
        <taxon>Actinomycetota</taxon>
        <taxon>Actinomycetes</taxon>
        <taxon>Mycobacteriales</taxon>
        <taxon>Mycobacteriaceae</taxon>
        <taxon>Mycobacterium</taxon>
    </lineage>
</organism>
<proteinExistence type="inferred from homology"/>
<dbReference type="NCBIfam" id="TIGR02946">
    <property type="entry name" value="acyl_WS_DGAT"/>
    <property type="match status" value="1"/>
</dbReference>
<evidence type="ECO:0000256" key="11">
    <source>
        <dbReference type="RuleBase" id="RU361241"/>
    </source>
</evidence>
<dbReference type="GO" id="GO:0019432">
    <property type="term" value="P:triglyceride biosynthetic process"/>
    <property type="evidence" value="ECO:0007669"/>
    <property type="project" value="UniProtKB-UniPathway"/>
</dbReference>
<keyword evidence="9 11" id="KW-0012">Acyltransferase</keyword>
<evidence type="ECO:0000259" key="13">
    <source>
        <dbReference type="Pfam" id="PF03007"/>
    </source>
</evidence>
<dbReference type="Gene3D" id="3.30.559.10">
    <property type="entry name" value="Chloramphenicol acetyltransferase-like domain"/>
    <property type="match status" value="1"/>
</dbReference>
<dbReference type="InterPro" id="IPR004255">
    <property type="entry name" value="O-acyltransferase_WSD1_N"/>
</dbReference>
<dbReference type="InterPro" id="IPR023213">
    <property type="entry name" value="CAT-like_dom_sf"/>
</dbReference>
<keyword evidence="6 11" id="KW-0808">Transferase</keyword>
<evidence type="ECO:0000256" key="3">
    <source>
        <dbReference type="ARBA" id="ARBA00009587"/>
    </source>
</evidence>
<sequence length="542" mass="59181">MKQLSGLDAAFLYMETPTTFGHVTGLMIFERPSPDYDPYAAVHAKFASLVGELEPLRRRLVAVPFGLDHPYWVFDPAFDLDFHIRELHLARPGLVDQLAEQVCRIIARPMDRTRPLWEVYVIDGLADGRWALLTKYHHATIDGASGQLMLQIVTDTEPVVPPPGDGPAWEPEALPSTTELLRRTAGQLARNPFRAMRVQARIVGRLADAAGIHSVSSAAGRAGDAVKWVAQLGLRSSGNRPNLSLPAVTAPPTPWNKTITSHRRFAMRSTSLDNVKRLKDATGSTVNDIVMAICAGGLREYLLAHDALPDRPLRAMVPVSIRTGDEADPWTNRVSAIVAELPTDCADPVERVARCRKAMQDAKRTHELVPADELVDLSRYSPPVLSTAAVRLASRLRLADRVSQPFNVVISNVPGPRQPLYFAGAKLCHQFPVSIVTDGQGLNITVVSYLDRLDFGFIADRELVPDVWDLADMHVAEITRLFEATGAQWAQPPQPPSPRRGPIKGAPKPAKAIAKQPANKPAKKSATKRAAKPASTADGGAR</sequence>
<evidence type="ECO:0000256" key="6">
    <source>
        <dbReference type="ARBA" id="ARBA00022679"/>
    </source>
</evidence>
<dbReference type="InterPro" id="IPR009721">
    <property type="entry name" value="O-acyltransferase_WSD1_C"/>
</dbReference>
<dbReference type="GO" id="GO:0001666">
    <property type="term" value="P:response to hypoxia"/>
    <property type="evidence" value="ECO:0007669"/>
    <property type="project" value="TreeGrafter"/>
</dbReference>
<dbReference type="OrthoDB" id="9810950at2"/>
<dbReference type="AlphaFoldDB" id="A0A498PYM9"/>
<evidence type="ECO:0000256" key="7">
    <source>
        <dbReference type="ARBA" id="ARBA00022798"/>
    </source>
</evidence>
<feature type="compositionally biased region" description="Low complexity" evidence="12">
    <location>
        <begin position="503"/>
        <end position="520"/>
    </location>
</feature>
<dbReference type="GO" id="GO:0006071">
    <property type="term" value="P:glycerol metabolic process"/>
    <property type="evidence" value="ECO:0007669"/>
    <property type="project" value="UniProtKB-KW"/>
</dbReference>
<dbReference type="InterPro" id="IPR014292">
    <property type="entry name" value="Acyl_transf_WS/DGAT"/>
</dbReference>
<dbReference type="RefSeq" id="WP_122525410.1">
    <property type="nucleotide sequence ID" value="NZ_UPHP01000054.1"/>
</dbReference>
<comment type="pathway">
    <text evidence="2">Lipid metabolism.</text>
</comment>
<evidence type="ECO:0000313" key="16">
    <source>
        <dbReference type="Proteomes" id="UP000273307"/>
    </source>
</evidence>
<keyword evidence="8 11" id="KW-0443">Lipid metabolism</keyword>
<evidence type="ECO:0000256" key="12">
    <source>
        <dbReference type="SAM" id="MobiDB-lite"/>
    </source>
</evidence>
<evidence type="ECO:0000256" key="4">
    <source>
        <dbReference type="ARBA" id="ARBA00013244"/>
    </source>
</evidence>
<comment type="pathway">
    <text evidence="1 11">Glycerolipid metabolism; triacylglycerol biosynthesis.</text>
</comment>
<evidence type="ECO:0000256" key="10">
    <source>
        <dbReference type="ARBA" id="ARBA00048109"/>
    </source>
</evidence>
<evidence type="ECO:0000256" key="2">
    <source>
        <dbReference type="ARBA" id="ARBA00005189"/>
    </source>
</evidence>
<protein>
    <recommendedName>
        <fullName evidence="4 11">Diacylglycerol O-acyltransferase</fullName>
        <ecNumber evidence="4 11">2.3.1.20</ecNumber>
    </recommendedName>
</protein>
<dbReference type="SUPFAM" id="SSF52777">
    <property type="entry name" value="CoA-dependent acyltransferases"/>
    <property type="match status" value="1"/>
</dbReference>
<feature type="region of interest" description="Disordered" evidence="12">
    <location>
        <begin position="486"/>
        <end position="542"/>
    </location>
</feature>
<dbReference type="Pfam" id="PF06974">
    <property type="entry name" value="WS_DGAT_C"/>
    <property type="match status" value="1"/>
</dbReference>
<feature type="domain" description="O-acyltransferase WSD1-like N-terminal" evidence="13">
    <location>
        <begin position="4"/>
        <end position="290"/>
    </location>
</feature>
<gene>
    <name evidence="15" type="primary">wax-dgaT</name>
    <name evidence="15" type="ORF">LAUMK136_02294</name>
</gene>
<dbReference type="GO" id="GO:0005886">
    <property type="term" value="C:plasma membrane"/>
    <property type="evidence" value="ECO:0007669"/>
    <property type="project" value="TreeGrafter"/>
</dbReference>
<dbReference type="GO" id="GO:0051701">
    <property type="term" value="P:biological process involved in interaction with host"/>
    <property type="evidence" value="ECO:0007669"/>
    <property type="project" value="TreeGrafter"/>
</dbReference>
<dbReference type="PANTHER" id="PTHR31650">
    <property type="entry name" value="O-ACYLTRANSFERASE (WSD1-LIKE) FAMILY PROTEIN"/>
    <property type="match status" value="1"/>
</dbReference>
<comment type="similarity">
    <text evidence="3 11">Belongs to the long-chain O-acyltransferase family.</text>
</comment>
<feature type="compositionally biased region" description="Basic residues" evidence="12">
    <location>
        <begin position="521"/>
        <end position="531"/>
    </location>
</feature>
<evidence type="ECO:0000256" key="1">
    <source>
        <dbReference type="ARBA" id="ARBA00004771"/>
    </source>
</evidence>
<dbReference type="EMBL" id="UPHP01000054">
    <property type="protein sequence ID" value="VBA38141.1"/>
    <property type="molecule type" value="Genomic_DNA"/>
</dbReference>
<dbReference type="InterPro" id="IPR045034">
    <property type="entry name" value="O-acyltransferase_WSD1-like"/>
</dbReference>
<dbReference type="GO" id="GO:0071731">
    <property type="term" value="P:response to nitric oxide"/>
    <property type="evidence" value="ECO:0007669"/>
    <property type="project" value="TreeGrafter"/>
</dbReference>
<evidence type="ECO:0000259" key="14">
    <source>
        <dbReference type="Pfam" id="PF06974"/>
    </source>
</evidence>
<dbReference type="EC" id="2.3.1.20" evidence="4 11"/>
<evidence type="ECO:0000256" key="5">
    <source>
        <dbReference type="ARBA" id="ARBA00022516"/>
    </source>
</evidence>
<evidence type="ECO:0000313" key="15">
    <source>
        <dbReference type="EMBL" id="VBA38141.1"/>
    </source>
</evidence>
<evidence type="ECO:0000256" key="8">
    <source>
        <dbReference type="ARBA" id="ARBA00023098"/>
    </source>
</evidence>
<keyword evidence="5 11" id="KW-0444">Lipid biosynthesis</keyword>
<name>A0A498PYM9_9MYCO</name>
<keyword evidence="16" id="KW-1185">Reference proteome</keyword>
<accession>A0A498PYM9</accession>
<dbReference type="GO" id="GO:0004144">
    <property type="term" value="F:diacylglycerol O-acyltransferase activity"/>
    <property type="evidence" value="ECO:0007669"/>
    <property type="project" value="UniProtKB-EC"/>
</dbReference>
<dbReference type="PANTHER" id="PTHR31650:SF1">
    <property type="entry name" value="WAX ESTER SYNTHASE_DIACYLGLYCEROL ACYLTRANSFERASE 4-RELATED"/>
    <property type="match status" value="1"/>
</dbReference>
<reference evidence="15 16" key="1">
    <citation type="submission" date="2018-09" db="EMBL/GenBank/DDBJ databases">
        <authorList>
            <person name="Tagini F."/>
        </authorList>
    </citation>
    <scope>NUCLEOTIDE SEQUENCE [LARGE SCALE GENOMIC DNA]</scope>
    <source>
        <strain evidence="15 16">MK136</strain>
    </source>
</reference>